<feature type="transmembrane region" description="Helical" evidence="11">
    <location>
        <begin position="24"/>
        <end position="45"/>
    </location>
</feature>
<dbReference type="GO" id="GO:0016887">
    <property type="term" value="F:ATP hydrolysis activity"/>
    <property type="evidence" value="ECO:0007669"/>
    <property type="project" value="InterPro"/>
</dbReference>
<dbReference type="EMBL" id="CAAJGR010000048">
    <property type="protein sequence ID" value="VHO01273.1"/>
    <property type="molecule type" value="Genomic_DNA"/>
</dbReference>
<keyword evidence="5" id="KW-0547">Nucleotide-binding</keyword>
<proteinExistence type="predicted"/>
<organism evidence="14">
    <name type="scientific">Rheinheimera sp. BAL341</name>
    <dbReference type="NCBI Taxonomy" id="1708203"/>
    <lineage>
        <taxon>Bacteria</taxon>
        <taxon>Pseudomonadati</taxon>
        <taxon>Pseudomonadota</taxon>
        <taxon>Gammaproteobacteria</taxon>
        <taxon>Chromatiales</taxon>
        <taxon>Chromatiaceae</taxon>
        <taxon>Rheinheimera</taxon>
    </lineage>
</organism>
<feature type="transmembrane region" description="Helical" evidence="11">
    <location>
        <begin position="141"/>
        <end position="161"/>
    </location>
</feature>
<dbReference type="InterPro" id="IPR003593">
    <property type="entry name" value="AAA+_ATPase"/>
</dbReference>
<evidence type="ECO:0000256" key="7">
    <source>
        <dbReference type="ARBA" id="ARBA00022967"/>
    </source>
</evidence>
<feature type="transmembrane region" description="Helical" evidence="11">
    <location>
        <begin position="167"/>
        <end position="185"/>
    </location>
</feature>
<dbReference type="InterPro" id="IPR011917">
    <property type="entry name" value="ABC_transpr_lipidA"/>
</dbReference>
<dbReference type="PROSITE" id="PS50893">
    <property type="entry name" value="ABC_TRANSPORTER_2"/>
    <property type="match status" value="1"/>
</dbReference>
<dbReference type="GO" id="GO:0015421">
    <property type="term" value="F:ABC-type oligopeptide transporter activity"/>
    <property type="evidence" value="ECO:0007669"/>
    <property type="project" value="TreeGrafter"/>
</dbReference>
<dbReference type="InterPro" id="IPR027417">
    <property type="entry name" value="P-loop_NTPase"/>
</dbReference>
<evidence type="ECO:0000256" key="10">
    <source>
        <dbReference type="ARBA" id="ARBA00023136"/>
    </source>
</evidence>
<dbReference type="InterPro" id="IPR011527">
    <property type="entry name" value="ABC1_TM_dom"/>
</dbReference>
<dbReference type="NCBIfam" id="TIGR02203">
    <property type="entry name" value="MsbA_lipidA"/>
    <property type="match status" value="1"/>
</dbReference>
<evidence type="ECO:0000256" key="6">
    <source>
        <dbReference type="ARBA" id="ARBA00022840"/>
    </source>
</evidence>
<evidence type="ECO:0000259" key="12">
    <source>
        <dbReference type="PROSITE" id="PS50893"/>
    </source>
</evidence>
<dbReference type="Pfam" id="PF00664">
    <property type="entry name" value="ABC_membrane"/>
    <property type="match status" value="1"/>
</dbReference>
<dbReference type="GO" id="GO:0005886">
    <property type="term" value="C:plasma membrane"/>
    <property type="evidence" value="ECO:0007669"/>
    <property type="project" value="UniProtKB-SubCell"/>
</dbReference>
<feature type="transmembrane region" description="Helical" evidence="11">
    <location>
        <begin position="65"/>
        <end position="91"/>
    </location>
</feature>
<accession>A0A486XJW0</accession>
<sequence>MAQPTAISPAVAKRLLSYVKPFRLGFLAAAIGMLGYALVDVYFISKLPGFIDEGINAKNTDYLRYAPFFVIGIFILRGVCNFIASYCLNWVGTQVVQTLRQQLFEHFMKLPVSYHDQHSTGELISKVTYNTEQIKQTTSRALAVMVREGAFVTGLVIMMFYHSWQLSAIFLLIAPVIAIVVRLVSKRFRMLSRNIQTAMGDVTTSAEQMLNGHKVILSFGGQKIESERFAKINNTTRQQDVKMEATRAISVSTIQIIASFALAFVVYMASFPEMLDSLSAGVFTTIVGSMMMLLRPLKQLTTVNSEFQRGLAAAKSVFEVLDHPVEQDTGSLVLENVKGDIRFEHVSFTYPGHDKQVLFDISFTAGAGKTIALVGRSGSGKTTISSLLPRFYELNSGNIFIDQLNIRDCTLASLRQQLAVVSQHVTLFNDSIANNISYGCTEPVSEQRLLEVAEKAHVLEFASQLKDGIHTIIGENGVSLSGGQRQRIAIARALLREAPILILDEATSALDTESERKIQAALNELLKGRTSIVIAHRLSTIENADSIIVMEQGCIVEQGDHASLLAKNGAYAQLYKLQFGESS</sequence>
<dbReference type="SUPFAM" id="SSF90123">
    <property type="entry name" value="ABC transporter transmembrane region"/>
    <property type="match status" value="1"/>
</dbReference>
<gene>
    <name evidence="14" type="ORF">BAL341_269</name>
</gene>
<protein>
    <submittedName>
        <fullName evidence="14">Lipid A export ATP-binding/permease protein MsbA</fullName>
    </submittedName>
</protein>
<dbReference type="FunFam" id="3.40.50.300:FF:000140">
    <property type="entry name" value="Lipid A export ATP-binding/permease protein MsbA"/>
    <property type="match status" value="1"/>
</dbReference>
<dbReference type="InterPro" id="IPR039421">
    <property type="entry name" value="Type_1_exporter"/>
</dbReference>
<dbReference type="PANTHER" id="PTHR43394">
    <property type="entry name" value="ATP-DEPENDENT PERMEASE MDL1, MITOCHONDRIAL"/>
    <property type="match status" value="1"/>
</dbReference>
<dbReference type="Gene3D" id="3.40.50.300">
    <property type="entry name" value="P-loop containing nucleotide triphosphate hydrolases"/>
    <property type="match status" value="1"/>
</dbReference>
<evidence type="ECO:0000256" key="9">
    <source>
        <dbReference type="ARBA" id="ARBA00023055"/>
    </source>
</evidence>
<feature type="domain" description="ABC transporter" evidence="12">
    <location>
        <begin position="341"/>
        <end position="577"/>
    </location>
</feature>
<dbReference type="GO" id="GO:0034040">
    <property type="term" value="F:ATPase-coupled lipid transmembrane transporter activity"/>
    <property type="evidence" value="ECO:0007669"/>
    <property type="project" value="InterPro"/>
</dbReference>
<comment type="subcellular location">
    <subcellularLocation>
        <location evidence="1">Cell membrane</location>
        <topology evidence="1">Multi-pass membrane protein</topology>
    </subcellularLocation>
</comment>
<keyword evidence="7" id="KW-1278">Translocase</keyword>
<evidence type="ECO:0000256" key="8">
    <source>
        <dbReference type="ARBA" id="ARBA00022989"/>
    </source>
</evidence>
<dbReference type="Pfam" id="PF00005">
    <property type="entry name" value="ABC_tran"/>
    <property type="match status" value="1"/>
</dbReference>
<keyword evidence="2" id="KW-0813">Transport</keyword>
<evidence type="ECO:0000313" key="14">
    <source>
        <dbReference type="EMBL" id="VHO01273.1"/>
    </source>
</evidence>
<keyword evidence="10 11" id="KW-0472">Membrane</keyword>
<evidence type="ECO:0000256" key="4">
    <source>
        <dbReference type="ARBA" id="ARBA00022692"/>
    </source>
</evidence>
<evidence type="ECO:0000256" key="11">
    <source>
        <dbReference type="SAM" id="Phobius"/>
    </source>
</evidence>
<dbReference type="SMART" id="SM00382">
    <property type="entry name" value="AAA"/>
    <property type="match status" value="1"/>
</dbReference>
<keyword evidence="9" id="KW-0445">Lipid transport</keyword>
<dbReference type="PROSITE" id="PS00211">
    <property type="entry name" value="ABC_TRANSPORTER_1"/>
    <property type="match status" value="1"/>
</dbReference>
<dbReference type="CDD" id="cd18552">
    <property type="entry name" value="ABC_6TM_MsbA_like"/>
    <property type="match status" value="1"/>
</dbReference>
<dbReference type="AlphaFoldDB" id="A0A486XJW0"/>
<evidence type="ECO:0000256" key="1">
    <source>
        <dbReference type="ARBA" id="ARBA00004651"/>
    </source>
</evidence>
<evidence type="ECO:0000256" key="2">
    <source>
        <dbReference type="ARBA" id="ARBA00022448"/>
    </source>
</evidence>
<keyword evidence="8 11" id="KW-1133">Transmembrane helix</keyword>
<keyword evidence="4 11" id="KW-0812">Transmembrane</keyword>
<name>A0A486XJW0_9GAMM</name>
<evidence type="ECO:0000259" key="13">
    <source>
        <dbReference type="PROSITE" id="PS50929"/>
    </source>
</evidence>
<dbReference type="SUPFAM" id="SSF52540">
    <property type="entry name" value="P-loop containing nucleoside triphosphate hydrolases"/>
    <property type="match status" value="1"/>
</dbReference>
<dbReference type="PROSITE" id="PS50929">
    <property type="entry name" value="ABC_TM1F"/>
    <property type="match status" value="1"/>
</dbReference>
<dbReference type="InterPro" id="IPR003439">
    <property type="entry name" value="ABC_transporter-like_ATP-bd"/>
</dbReference>
<feature type="domain" description="ABC transmembrane type-1" evidence="13">
    <location>
        <begin position="27"/>
        <end position="309"/>
    </location>
</feature>
<dbReference type="InterPro" id="IPR036640">
    <property type="entry name" value="ABC1_TM_sf"/>
</dbReference>
<feature type="transmembrane region" description="Helical" evidence="11">
    <location>
        <begin position="248"/>
        <end position="271"/>
    </location>
</feature>
<dbReference type="Gene3D" id="1.20.1560.10">
    <property type="entry name" value="ABC transporter type 1, transmembrane domain"/>
    <property type="match status" value="1"/>
</dbReference>
<dbReference type="PANTHER" id="PTHR43394:SF1">
    <property type="entry name" value="ATP-BINDING CASSETTE SUB-FAMILY B MEMBER 10, MITOCHONDRIAL"/>
    <property type="match status" value="1"/>
</dbReference>
<dbReference type="InterPro" id="IPR017871">
    <property type="entry name" value="ABC_transporter-like_CS"/>
</dbReference>
<evidence type="ECO:0000256" key="5">
    <source>
        <dbReference type="ARBA" id="ARBA00022741"/>
    </source>
</evidence>
<keyword evidence="6 14" id="KW-0067">ATP-binding</keyword>
<keyword evidence="3" id="KW-1003">Cell membrane</keyword>
<reference evidence="14" key="1">
    <citation type="submission" date="2019-04" db="EMBL/GenBank/DDBJ databases">
        <authorList>
            <person name="Brambilla D."/>
        </authorList>
    </citation>
    <scope>NUCLEOTIDE SEQUENCE</scope>
    <source>
        <strain evidence="14">BAL1</strain>
    </source>
</reference>
<dbReference type="GO" id="GO:0005524">
    <property type="term" value="F:ATP binding"/>
    <property type="evidence" value="ECO:0007669"/>
    <property type="project" value="UniProtKB-KW"/>
</dbReference>
<evidence type="ECO:0000256" key="3">
    <source>
        <dbReference type="ARBA" id="ARBA00022475"/>
    </source>
</evidence>